<dbReference type="RefSeq" id="WP_004194788.1">
    <property type="nucleotide sequence ID" value="NZ_CM000832.1"/>
</dbReference>
<dbReference type="GO" id="GO:0016747">
    <property type="term" value="F:acyltransferase activity, transferring groups other than amino-acyl groups"/>
    <property type="evidence" value="ECO:0007669"/>
    <property type="project" value="InterPro"/>
</dbReference>
<sequence length="412" mass="45682">MKSEIPVTVPDRFDAADVLGAPQSARVADPSTLANPADRLSTHDNGFGLLRLLFATMVLWDHAFPLGGFGADPMWRLTLNQDSMGGICVSGFFAISGFLIAKSGMRADALQFAWRRCVRIFPAYWAVLIVTALCVGPIIHYVQAGTLHGYWNAALGGPLGYITNNWRLTIGQYGINDLLRDTTPYGHSISESVFNGSIWTLIYEAKCYVMVGLFAMFGLLTAHRRVLLAVTVVAWFVLAIQTINPAFSAQLLPWAGDRHLVQYGTIFLIGSSAAAYSKSLPISDKLGAFAVVVYLISLFKGGYLLLGYPAMVYAILWLACRLPRWARRIGSRNDYSYGIYVFGFLVQQVLAYVGAYKYGFVFYLAASVFFTFICAWFSWHLIEKRALALKDWGPGQGWKYCLARLTMKKEGV</sequence>
<evidence type="ECO:0000256" key="1">
    <source>
        <dbReference type="SAM" id="Phobius"/>
    </source>
</evidence>
<proteinExistence type="predicted"/>
<keyword evidence="1" id="KW-0812">Transmembrane</keyword>
<dbReference type="AlphaFoldDB" id="A0A0E1W211"/>
<organism evidence="3 4">
    <name type="scientific">Burkholderia pseudomallei 1710a</name>
    <dbReference type="NCBI Taxonomy" id="320371"/>
    <lineage>
        <taxon>Bacteria</taxon>
        <taxon>Pseudomonadati</taxon>
        <taxon>Pseudomonadota</taxon>
        <taxon>Betaproteobacteria</taxon>
        <taxon>Burkholderiales</taxon>
        <taxon>Burkholderiaceae</taxon>
        <taxon>Burkholderia</taxon>
        <taxon>pseudomallei group</taxon>
    </lineage>
</organism>
<dbReference type="GO" id="GO:0016020">
    <property type="term" value="C:membrane"/>
    <property type="evidence" value="ECO:0007669"/>
    <property type="project" value="TreeGrafter"/>
</dbReference>
<dbReference type="Proteomes" id="UP000001812">
    <property type="component" value="Chromosome I"/>
</dbReference>
<feature type="transmembrane region" description="Helical" evidence="1">
    <location>
        <begin position="49"/>
        <end position="71"/>
    </location>
</feature>
<feature type="transmembrane region" description="Helical" evidence="1">
    <location>
        <begin position="335"/>
        <end position="354"/>
    </location>
</feature>
<name>A0A0E1W211_BURPE</name>
<feature type="domain" description="Acyltransferase 3" evidence="2">
    <location>
        <begin position="47"/>
        <end position="377"/>
    </location>
</feature>
<dbReference type="InterPro" id="IPR050879">
    <property type="entry name" value="Acyltransferase_3"/>
</dbReference>
<accession>A0A0E1W211</accession>
<feature type="transmembrane region" description="Helical" evidence="1">
    <location>
        <begin position="198"/>
        <end position="219"/>
    </location>
</feature>
<evidence type="ECO:0000259" key="2">
    <source>
        <dbReference type="Pfam" id="PF01757"/>
    </source>
</evidence>
<dbReference type="GO" id="GO:0000271">
    <property type="term" value="P:polysaccharide biosynthetic process"/>
    <property type="evidence" value="ECO:0007669"/>
    <property type="project" value="TreeGrafter"/>
</dbReference>
<feature type="transmembrane region" description="Helical" evidence="1">
    <location>
        <begin position="305"/>
        <end position="323"/>
    </location>
</feature>
<evidence type="ECO:0000313" key="3">
    <source>
        <dbReference type="EMBL" id="EET07260.1"/>
    </source>
</evidence>
<dbReference type="EMBL" id="CM000832">
    <property type="protein sequence ID" value="EET07260.1"/>
    <property type="molecule type" value="Genomic_DNA"/>
</dbReference>
<dbReference type="InterPro" id="IPR002656">
    <property type="entry name" value="Acyl_transf_3_dom"/>
</dbReference>
<feature type="transmembrane region" description="Helical" evidence="1">
    <location>
        <begin position="83"/>
        <end position="101"/>
    </location>
</feature>
<keyword evidence="1" id="KW-1133">Transmembrane helix</keyword>
<feature type="transmembrane region" description="Helical" evidence="1">
    <location>
        <begin position="122"/>
        <end position="142"/>
    </location>
</feature>
<keyword evidence="1" id="KW-0472">Membrane</keyword>
<reference evidence="4" key="1">
    <citation type="submission" date="2007-08" db="EMBL/GenBank/DDBJ databases">
        <title>Annotation of Burkholderia pseudomallei 1710a.</title>
        <authorList>
            <person name="Harkins D.M."/>
            <person name="DeShazer D."/>
            <person name="Woods D.E."/>
            <person name="Brinkac L.M."/>
            <person name="Brown K.A."/>
            <person name="Hung G.C."/>
            <person name="Tuanyok A."/>
            <person name="Zhang B."/>
            <person name="Nierman W.C."/>
        </authorList>
    </citation>
    <scope>NUCLEOTIDE SEQUENCE [LARGE SCALE GENOMIC DNA]</scope>
    <source>
        <strain evidence="4">1710a</strain>
    </source>
</reference>
<evidence type="ECO:0000313" key="4">
    <source>
        <dbReference type="Proteomes" id="UP000001812"/>
    </source>
</evidence>
<dbReference type="Pfam" id="PF01757">
    <property type="entry name" value="Acyl_transf_3"/>
    <property type="match status" value="1"/>
</dbReference>
<dbReference type="PANTHER" id="PTHR23028:SF53">
    <property type="entry name" value="ACYL_TRANSF_3 DOMAIN-CONTAINING PROTEIN"/>
    <property type="match status" value="1"/>
</dbReference>
<dbReference type="HOGENOM" id="CLU_005679_0_1_4"/>
<feature type="transmembrane region" description="Helical" evidence="1">
    <location>
        <begin position="360"/>
        <end position="382"/>
    </location>
</feature>
<feature type="transmembrane region" description="Helical" evidence="1">
    <location>
        <begin position="226"/>
        <end position="247"/>
    </location>
</feature>
<dbReference type="PANTHER" id="PTHR23028">
    <property type="entry name" value="ACETYLTRANSFERASE"/>
    <property type="match status" value="1"/>
</dbReference>
<protein>
    <submittedName>
        <fullName evidence="3">Putative O-antigen acetylase WbiA</fullName>
    </submittedName>
</protein>
<dbReference type="GeneID" id="93061260"/>
<gene>
    <name evidence="3" type="ORF">BURPS1710A_3626</name>
</gene>
<reference evidence="3 4" key="2">
    <citation type="submission" date="2009-05" db="EMBL/GenBank/DDBJ databases">
        <authorList>
            <person name="Harkins D.M."/>
            <person name="DeShazer D."/>
            <person name="Woods D.E."/>
            <person name="Brinkac L.M."/>
            <person name="Brown K.A."/>
            <person name="Hung G.C."/>
            <person name="Tuanyok A."/>
            <person name="Zhang B."/>
            <person name="Nierman W.C."/>
        </authorList>
    </citation>
    <scope>NUCLEOTIDE SEQUENCE [LARGE SCALE GENOMIC DNA]</scope>
    <source>
        <strain evidence="3 4">1710a</strain>
    </source>
</reference>